<proteinExistence type="predicted"/>
<dbReference type="EMBL" id="GEDG01025712">
    <property type="protein sequence ID" value="JAP15059.1"/>
    <property type="molecule type" value="Transcribed_RNA"/>
</dbReference>
<name>A0A0V0H4H7_SOLCH</name>
<protein>
    <submittedName>
        <fullName evidence="1">Putative ovule protein</fullName>
    </submittedName>
</protein>
<reference evidence="1" key="1">
    <citation type="submission" date="2015-12" db="EMBL/GenBank/DDBJ databases">
        <title>Gene expression during late stages of embryo sac development: a critical building block for successful pollen-pistil interactions.</title>
        <authorList>
            <person name="Liu Y."/>
            <person name="Joly V."/>
            <person name="Sabar M."/>
            <person name="Matton D.P."/>
        </authorList>
    </citation>
    <scope>NUCLEOTIDE SEQUENCE</scope>
</reference>
<evidence type="ECO:0000313" key="1">
    <source>
        <dbReference type="EMBL" id="JAP15059.1"/>
    </source>
</evidence>
<accession>A0A0V0H4H7</accession>
<dbReference type="AlphaFoldDB" id="A0A0V0H4H7"/>
<organism evidence="1">
    <name type="scientific">Solanum chacoense</name>
    <name type="common">Chaco potato</name>
    <dbReference type="NCBI Taxonomy" id="4108"/>
    <lineage>
        <taxon>Eukaryota</taxon>
        <taxon>Viridiplantae</taxon>
        <taxon>Streptophyta</taxon>
        <taxon>Embryophyta</taxon>
        <taxon>Tracheophyta</taxon>
        <taxon>Spermatophyta</taxon>
        <taxon>Magnoliopsida</taxon>
        <taxon>eudicotyledons</taxon>
        <taxon>Gunneridae</taxon>
        <taxon>Pentapetalae</taxon>
        <taxon>asterids</taxon>
        <taxon>lamiids</taxon>
        <taxon>Solanales</taxon>
        <taxon>Solanaceae</taxon>
        <taxon>Solanoideae</taxon>
        <taxon>Solaneae</taxon>
        <taxon>Solanum</taxon>
    </lineage>
</organism>
<sequence>MCCLSLELAGRLIFDVGGWITSSSELVGSPETTPRQLGFAGCLSRVHWGLFGCSRAHRSSWRCC</sequence>